<dbReference type="OMA" id="CRIQANT"/>
<feature type="repeat" description="PPR" evidence="2">
    <location>
        <begin position="413"/>
        <end position="447"/>
    </location>
</feature>
<comment type="caution">
    <text evidence="3">The sequence shown here is derived from an EMBL/GenBank/DDBJ whole genome shotgun (WGS) entry which is preliminary data.</text>
</comment>
<dbReference type="Proteomes" id="UP000825935">
    <property type="component" value="Chromosome 2"/>
</dbReference>
<protein>
    <submittedName>
        <fullName evidence="3">Uncharacterized protein</fullName>
    </submittedName>
</protein>
<dbReference type="Pfam" id="PF13041">
    <property type="entry name" value="PPR_2"/>
    <property type="match status" value="4"/>
</dbReference>
<dbReference type="GO" id="GO:0048731">
    <property type="term" value="P:system development"/>
    <property type="evidence" value="ECO:0007669"/>
    <property type="project" value="UniProtKB-ARBA"/>
</dbReference>
<feature type="repeat" description="PPR" evidence="2">
    <location>
        <begin position="209"/>
        <end position="243"/>
    </location>
</feature>
<sequence>MFLNGLQRPIPTGCFCRQLQILTNEICTRSDGSGKELKAASISFFDTLKACIKHKDLSRGIVLHAEICKHGLLEKLPYLGNSLITMYTKCGALQRAREVLFTHPDRDVVSWSALIAGYAQNGQGEAALDCYALMQKEGLRPDAVTYVCILKACSIAQESELGKAIHDEINYLGLLEKNPILGTALVDMYAKCGLLMRAREVHNELSLQTIASWNALIAGYTHQGKCTEALDCYACMRNHGFTPNSITYACILKACGITQQVNIGKAIHDEIAPKGFLAKDIVLGTAVVDMYAKCGLMMKAEEVLEDLFPRDVVSWNALILGYIQNGPVKKAFECFSKLQNEGLSPNATTHACILKACGILGERKIGEQIHNELVGQGLLKRDVVLGNALVDMYSRCGMLSKAESMLETLWLRNVATWNALITGYADQGRSKDALKCFRSMQTHNINPDIVSWNALLGGYAHQGLADEALHSFELMQSDGMDPDPTTFVCILNACSHSGLVDKGEMCYENMITAYGLMPVIEHYVCMVDLFGRSGDMDMARVVVETMPICDDHKAWDALLGACQKWGNKRLGKLAFDHALLVNDGDAIAHVCMENICITAAIREGE</sequence>
<name>A0A8T2V905_CERRI</name>
<dbReference type="NCBIfam" id="TIGR00756">
    <property type="entry name" value="PPR"/>
    <property type="match status" value="5"/>
</dbReference>
<dbReference type="InterPro" id="IPR046960">
    <property type="entry name" value="PPR_At4g14850-like_plant"/>
</dbReference>
<feature type="repeat" description="PPR" evidence="2">
    <location>
        <begin position="448"/>
        <end position="482"/>
    </location>
</feature>
<organism evidence="3 4">
    <name type="scientific">Ceratopteris richardii</name>
    <name type="common">Triangle waterfern</name>
    <dbReference type="NCBI Taxonomy" id="49495"/>
    <lineage>
        <taxon>Eukaryota</taxon>
        <taxon>Viridiplantae</taxon>
        <taxon>Streptophyta</taxon>
        <taxon>Embryophyta</taxon>
        <taxon>Tracheophyta</taxon>
        <taxon>Polypodiopsida</taxon>
        <taxon>Polypodiidae</taxon>
        <taxon>Polypodiales</taxon>
        <taxon>Pteridineae</taxon>
        <taxon>Pteridaceae</taxon>
        <taxon>Parkerioideae</taxon>
        <taxon>Ceratopteris</taxon>
    </lineage>
</organism>
<proteinExistence type="predicted"/>
<reference evidence="3" key="1">
    <citation type="submission" date="2021-08" db="EMBL/GenBank/DDBJ databases">
        <title>WGS assembly of Ceratopteris richardii.</title>
        <authorList>
            <person name="Marchant D.B."/>
            <person name="Chen G."/>
            <person name="Jenkins J."/>
            <person name="Shu S."/>
            <person name="Leebens-Mack J."/>
            <person name="Grimwood J."/>
            <person name="Schmutz J."/>
            <person name="Soltis P."/>
            <person name="Soltis D."/>
            <person name="Chen Z.-H."/>
        </authorList>
    </citation>
    <scope>NUCLEOTIDE SEQUENCE</scope>
    <source>
        <strain evidence="3">Whitten #5841</strain>
        <tissue evidence="3">Leaf</tissue>
    </source>
</reference>
<evidence type="ECO:0000256" key="2">
    <source>
        <dbReference type="PROSITE-ProRule" id="PRU00708"/>
    </source>
</evidence>
<dbReference type="PANTHER" id="PTHR47926">
    <property type="entry name" value="PENTATRICOPEPTIDE REPEAT-CONTAINING PROTEIN"/>
    <property type="match status" value="1"/>
</dbReference>
<accession>A0A8T2V905</accession>
<dbReference type="PROSITE" id="PS51375">
    <property type="entry name" value="PPR"/>
    <property type="match status" value="5"/>
</dbReference>
<dbReference type="FunFam" id="1.25.40.10:FF:000158">
    <property type="entry name" value="pentatricopeptide repeat-containing protein At2g33680"/>
    <property type="match status" value="1"/>
</dbReference>
<keyword evidence="4" id="KW-1185">Reference proteome</keyword>
<evidence type="ECO:0000313" key="3">
    <source>
        <dbReference type="EMBL" id="KAH7443862.1"/>
    </source>
</evidence>
<dbReference type="GO" id="GO:0009451">
    <property type="term" value="P:RNA modification"/>
    <property type="evidence" value="ECO:0007669"/>
    <property type="project" value="InterPro"/>
</dbReference>
<dbReference type="InterPro" id="IPR011990">
    <property type="entry name" value="TPR-like_helical_dom_sf"/>
</dbReference>
<dbReference type="FunFam" id="1.25.40.10:FF:000031">
    <property type="entry name" value="Pentatricopeptide repeat-containing protein mitochondrial"/>
    <property type="match status" value="1"/>
</dbReference>
<dbReference type="FunFam" id="1.25.40.10:FF:000381">
    <property type="entry name" value="Pentatricopeptide repeat-containing protein"/>
    <property type="match status" value="1"/>
</dbReference>
<evidence type="ECO:0000313" key="4">
    <source>
        <dbReference type="Proteomes" id="UP000825935"/>
    </source>
</evidence>
<dbReference type="InterPro" id="IPR002885">
    <property type="entry name" value="PPR_rpt"/>
</dbReference>
<evidence type="ECO:0000256" key="1">
    <source>
        <dbReference type="ARBA" id="ARBA00022737"/>
    </source>
</evidence>
<dbReference type="AlphaFoldDB" id="A0A8T2V905"/>
<feature type="repeat" description="PPR" evidence="2">
    <location>
        <begin position="311"/>
        <end position="345"/>
    </location>
</feature>
<dbReference type="EMBL" id="CM035407">
    <property type="protein sequence ID" value="KAH7443862.1"/>
    <property type="molecule type" value="Genomic_DNA"/>
</dbReference>
<dbReference type="Gene3D" id="1.25.40.10">
    <property type="entry name" value="Tetratricopeptide repeat domain"/>
    <property type="match status" value="3"/>
</dbReference>
<feature type="repeat" description="PPR" evidence="2">
    <location>
        <begin position="107"/>
        <end position="141"/>
    </location>
</feature>
<dbReference type="OrthoDB" id="185373at2759"/>
<keyword evidence="1" id="KW-0677">Repeat</keyword>
<gene>
    <name evidence="3" type="ORF">KP509_02G053800</name>
</gene>
<dbReference type="GO" id="GO:0003723">
    <property type="term" value="F:RNA binding"/>
    <property type="evidence" value="ECO:0007669"/>
    <property type="project" value="InterPro"/>
</dbReference>
<dbReference type="Pfam" id="PF01535">
    <property type="entry name" value="PPR"/>
    <property type="match status" value="5"/>
</dbReference>